<sequence>MRLYIDVMRHAHATKVPGVDDLYRPLSEMGISQALAARDRYRNEFEKIRLVLHSPAPRALCTAAIIIGEVRQPFINVDRLWTFRNQRFGNQQWQAFDKYGYELPKYLEDPVAAEAMHYFGSHAAIEVLNQMDLMLGLGDYDGDIVIVAGHAVCSNFLAFHLSGKQDDNVFKIALAETRRLRLVFEDGKYVGIAKDDH</sequence>
<accession>A0A1G2HVQ7</accession>
<dbReference type="InterPro" id="IPR029033">
    <property type="entry name" value="His_PPase_superfam"/>
</dbReference>
<evidence type="ECO:0000313" key="1">
    <source>
        <dbReference type="EMBL" id="OGZ66547.1"/>
    </source>
</evidence>
<evidence type="ECO:0000313" key="2">
    <source>
        <dbReference type="Proteomes" id="UP000178774"/>
    </source>
</evidence>
<reference evidence="1 2" key="1">
    <citation type="journal article" date="2016" name="Nat. Commun.">
        <title>Thousands of microbial genomes shed light on interconnected biogeochemical processes in an aquifer system.</title>
        <authorList>
            <person name="Anantharaman K."/>
            <person name="Brown C.T."/>
            <person name="Hug L.A."/>
            <person name="Sharon I."/>
            <person name="Castelle C.J."/>
            <person name="Probst A.J."/>
            <person name="Thomas B.C."/>
            <person name="Singh A."/>
            <person name="Wilkins M.J."/>
            <person name="Karaoz U."/>
            <person name="Brodie E.L."/>
            <person name="Williams K.H."/>
            <person name="Hubbard S.S."/>
            <person name="Banfield J.F."/>
        </authorList>
    </citation>
    <scope>NUCLEOTIDE SEQUENCE [LARGE SCALE GENOMIC DNA]</scope>
</reference>
<dbReference type="EMBL" id="MHOP01000004">
    <property type="protein sequence ID" value="OGZ66547.1"/>
    <property type="molecule type" value="Genomic_DNA"/>
</dbReference>
<organism evidence="1 2">
    <name type="scientific">Candidatus Staskawiczbacteria bacterium RIFCSPHIGHO2_01_FULL_41_41</name>
    <dbReference type="NCBI Taxonomy" id="1802203"/>
    <lineage>
        <taxon>Bacteria</taxon>
        <taxon>Candidatus Staskawicziibacteriota</taxon>
    </lineage>
</organism>
<protein>
    <recommendedName>
        <fullName evidence="3">Phosphoglycerate mutase</fullName>
    </recommendedName>
</protein>
<dbReference type="SUPFAM" id="SSF53254">
    <property type="entry name" value="Phosphoglycerate mutase-like"/>
    <property type="match status" value="1"/>
</dbReference>
<evidence type="ECO:0008006" key="3">
    <source>
        <dbReference type="Google" id="ProtNLM"/>
    </source>
</evidence>
<dbReference type="InterPro" id="IPR013078">
    <property type="entry name" value="His_Pase_superF_clade-1"/>
</dbReference>
<dbReference type="CDD" id="cd07067">
    <property type="entry name" value="HP_PGM_like"/>
    <property type="match status" value="1"/>
</dbReference>
<dbReference type="AlphaFoldDB" id="A0A1G2HVQ7"/>
<comment type="caution">
    <text evidence="1">The sequence shown here is derived from an EMBL/GenBank/DDBJ whole genome shotgun (WGS) entry which is preliminary data.</text>
</comment>
<dbReference type="Pfam" id="PF00300">
    <property type="entry name" value="His_Phos_1"/>
    <property type="match status" value="1"/>
</dbReference>
<dbReference type="Proteomes" id="UP000178774">
    <property type="component" value="Unassembled WGS sequence"/>
</dbReference>
<gene>
    <name evidence="1" type="ORF">A2822_01345</name>
</gene>
<name>A0A1G2HVQ7_9BACT</name>
<proteinExistence type="predicted"/>
<dbReference type="Gene3D" id="3.40.50.1240">
    <property type="entry name" value="Phosphoglycerate mutase-like"/>
    <property type="match status" value="1"/>
</dbReference>